<dbReference type="PANTHER" id="PTHR33054:SF13">
    <property type="entry name" value="CCHC-TYPE DOMAIN-CONTAINING PROTEIN"/>
    <property type="match status" value="1"/>
</dbReference>
<dbReference type="OrthoDB" id="1735266at2759"/>
<accession>A0A9J5Z9T3</accession>
<dbReference type="Proteomes" id="UP000824120">
    <property type="component" value="Chromosome 4"/>
</dbReference>
<evidence type="ECO:0000256" key="1">
    <source>
        <dbReference type="SAM" id="MobiDB-lite"/>
    </source>
</evidence>
<sequence>MLMYSTICKTNKLSDKTMADIIIAGLTSQLKGWWDNYLNQEKRDKILQPVKQKGEQTFTQNVVYTLVLNIIEYFSGRWSDNSETIRTLLKNLRCKTLTSFKFYKNIFLSRVMELPECNSTHWKSKFIDVLPTLFAERVRKTLRGENHSIDYENYTYGKLISACLQEGISLCNEIKLNQQIKRHRLDERQQLGEFCKQFTLDVPQSKSKDKGYSPKRKSSKKDYEKWKRNRIERKERFGHYARDCNVKEKRKNLDIDDSLKDSLYKIMLNSDSRKSETEYSSQEDSSTNKNLKALQQEYYMSSEDECLPCQQGMKCNKDSEEDYLNKIYSQFKELSINFIDNDKVGSTSTSENHIKEEIPTKEGSYTMAEVKNLLLDKRRFKHHGRGQKPLT</sequence>
<feature type="domain" description="DUF7746" evidence="2">
    <location>
        <begin position="1"/>
        <end position="54"/>
    </location>
</feature>
<comment type="caution">
    <text evidence="3">The sequence shown here is derived from an EMBL/GenBank/DDBJ whole genome shotgun (WGS) entry which is preliminary data.</text>
</comment>
<dbReference type="PANTHER" id="PTHR33054">
    <property type="entry name" value="CCHC-TYPE DOMAIN-CONTAINING PROTEIN"/>
    <property type="match status" value="1"/>
</dbReference>
<dbReference type="Pfam" id="PF22909">
    <property type="entry name" value="Caulimovir_coat_dom"/>
    <property type="match status" value="1"/>
</dbReference>
<evidence type="ECO:0000259" key="2">
    <source>
        <dbReference type="Pfam" id="PF24925"/>
    </source>
</evidence>
<name>A0A9J5Z9T3_SOLCO</name>
<keyword evidence="4" id="KW-1185">Reference proteome</keyword>
<proteinExistence type="predicted"/>
<dbReference type="InterPro" id="IPR056648">
    <property type="entry name" value="DUF7746"/>
</dbReference>
<feature type="region of interest" description="Disordered" evidence="1">
    <location>
        <begin position="204"/>
        <end position="225"/>
    </location>
</feature>
<reference evidence="3 4" key="1">
    <citation type="submission" date="2020-09" db="EMBL/GenBank/DDBJ databases">
        <title>De no assembly of potato wild relative species, Solanum commersonii.</title>
        <authorList>
            <person name="Cho K."/>
        </authorList>
    </citation>
    <scope>NUCLEOTIDE SEQUENCE [LARGE SCALE GENOMIC DNA]</scope>
    <source>
        <strain evidence="3">LZ3.2</strain>
        <tissue evidence="3">Leaf</tissue>
    </source>
</reference>
<evidence type="ECO:0000313" key="3">
    <source>
        <dbReference type="EMBL" id="KAG5609747.1"/>
    </source>
</evidence>
<dbReference type="Pfam" id="PF24925">
    <property type="entry name" value="DUF7746"/>
    <property type="match status" value="1"/>
</dbReference>
<protein>
    <recommendedName>
        <fullName evidence="2">DUF7746 domain-containing protein</fullName>
    </recommendedName>
</protein>
<gene>
    <name evidence="3" type="ORF">H5410_021028</name>
</gene>
<dbReference type="EMBL" id="JACXVP010000004">
    <property type="protein sequence ID" value="KAG5609747.1"/>
    <property type="molecule type" value="Genomic_DNA"/>
</dbReference>
<organism evidence="3 4">
    <name type="scientific">Solanum commersonii</name>
    <name type="common">Commerson's wild potato</name>
    <name type="synonym">Commerson's nightshade</name>
    <dbReference type="NCBI Taxonomy" id="4109"/>
    <lineage>
        <taxon>Eukaryota</taxon>
        <taxon>Viridiplantae</taxon>
        <taxon>Streptophyta</taxon>
        <taxon>Embryophyta</taxon>
        <taxon>Tracheophyta</taxon>
        <taxon>Spermatophyta</taxon>
        <taxon>Magnoliopsida</taxon>
        <taxon>eudicotyledons</taxon>
        <taxon>Gunneridae</taxon>
        <taxon>Pentapetalae</taxon>
        <taxon>asterids</taxon>
        <taxon>lamiids</taxon>
        <taxon>Solanales</taxon>
        <taxon>Solanaceae</taxon>
        <taxon>Solanoideae</taxon>
        <taxon>Solaneae</taxon>
        <taxon>Solanum</taxon>
    </lineage>
</organism>
<dbReference type="AlphaFoldDB" id="A0A9J5Z9T3"/>
<evidence type="ECO:0000313" key="4">
    <source>
        <dbReference type="Proteomes" id="UP000824120"/>
    </source>
</evidence>